<dbReference type="Proteomes" id="UP001317629">
    <property type="component" value="Chromosome"/>
</dbReference>
<name>A0ABM8E7Y1_9HYPH</name>
<protein>
    <recommendedName>
        <fullName evidence="4">HNH endonuclease</fullName>
    </recommendedName>
</protein>
<accession>A0ABM8E7Y1</accession>
<keyword evidence="3" id="KW-1185">Reference proteome</keyword>
<proteinExistence type="predicted"/>
<dbReference type="CDD" id="cd00085">
    <property type="entry name" value="HNHc"/>
    <property type="match status" value="1"/>
</dbReference>
<feature type="region of interest" description="Disordered" evidence="1">
    <location>
        <begin position="80"/>
        <end position="124"/>
    </location>
</feature>
<evidence type="ECO:0000313" key="3">
    <source>
        <dbReference type="Proteomes" id="UP001317629"/>
    </source>
</evidence>
<evidence type="ECO:0008006" key="4">
    <source>
        <dbReference type="Google" id="ProtNLM"/>
    </source>
</evidence>
<reference evidence="2 3" key="1">
    <citation type="journal article" date="2023" name="Int. J. Syst. Evol. Microbiol.">
        <title>Methylocystis iwaonis sp. nov., a type II methane-oxidizing bacterium from surface soil of a rice paddy field in Japan, and emended description of the genus Methylocystis (ex Whittenbury et al. 1970) Bowman et al. 1993.</title>
        <authorList>
            <person name="Kaise H."/>
            <person name="Sawadogo J.B."/>
            <person name="Alam M.S."/>
            <person name="Ueno C."/>
            <person name="Dianou D."/>
            <person name="Shinjo R."/>
            <person name="Asakawa S."/>
        </authorList>
    </citation>
    <scope>NUCLEOTIDE SEQUENCE [LARGE SCALE GENOMIC DNA]</scope>
    <source>
        <strain evidence="2 3">SS37A-Re</strain>
    </source>
</reference>
<dbReference type="EMBL" id="AP027142">
    <property type="protein sequence ID" value="BDV33937.1"/>
    <property type="molecule type" value="Genomic_DNA"/>
</dbReference>
<evidence type="ECO:0000313" key="2">
    <source>
        <dbReference type="EMBL" id="BDV33937.1"/>
    </source>
</evidence>
<dbReference type="InterPro" id="IPR003615">
    <property type="entry name" value="HNH_nuc"/>
</dbReference>
<dbReference type="RefSeq" id="WP_281931496.1">
    <property type="nucleotide sequence ID" value="NZ_AP027142.1"/>
</dbReference>
<feature type="region of interest" description="Disordered" evidence="1">
    <location>
        <begin position="1"/>
        <end position="28"/>
    </location>
</feature>
<organism evidence="2 3">
    <name type="scientific">Methylocystis iwaonis</name>
    <dbReference type="NCBI Taxonomy" id="2885079"/>
    <lineage>
        <taxon>Bacteria</taxon>
        <taxon>Pseudomonadati</taxon>
        <taxon>Pseudomonadota</taxon>
        <taxon>Alphaproteobacteria</taxon>
        <taxon>Hyphomicrobiales</taxon>
        <taxon>Methylocystaceae</taxon>
        <taxon>Methylocystis</taxon>
    </lineage>
</organism>
<sequence length="124" mass="14153">MPSSPKTARPSFRCDAPDNDYEQRRRKRAPWRAWYGTARWRRIRANQLATEPLCAMCLREDIVTTATVCDHIDPHRGNPERFWNGPFQSLCKPHHDSAKQQAENRVSRQGGRVNPATPSPATGS</sequence>
<evidence type="ECO:0000256" key="1">
    <source>
        <dbReference type="SAM" id="MobiDB-lite"/>
    </source>
</evidence>
<gene>
    <name evidence="2" type="ORF">SS37A_14660</name>
</gene>